<keyword evidence="2" id="KW-0378">Hydrolase</keyword>
<evidence type="ECO:0000256" key="1">
    <source>
        <dbReference type="SAM" id="MobiDB-lite"/>
    </source>
</evidence>
<keyword evidence="2" id="KW-0067">ATP-binding</keyword>
<accession>A0ABP0NG40</accession>
<proteinExistence type="predicted"/>
<gene>
    <name evidence="2" type="ORF">SCF082_LOCUS32331</name>
</gene>
<feature type="compositionally biased region" description="Basic and acidic residues" evidence="1">
    <location>
        <begin position="761"/>
        <end position="780"/>
    </location>
</feature>
<feature type="region of interest" description="Disordered" evidence="1">
    <location>
        <begin position="660"/>
        <end position="679"/>
    </location>
</feature>
<organism evidence="2 3">
    <name type="scientific">Durusdinium trenchii</name>
    <dbReference type="NCBI Taxonomy" id="1381693"/>
    <lineage>
        <taxon>Eukaryota</taxon>
        <taxon>Sar</taxon>
        <taxon>Alveolata</taxon>
        <taxon>Dinophyceae</taxon>
        <taxon>Suessiales</taxon>
        <taxon>Symbiodiniaceae</taxon>
        <taxon>Durusdinium</taxon>
    </lineage>
</organism>
<dbReference type="GO" id="GO:0004386">
    <property type="term" value="F:helicase activity"/>
    <property type="evidence" value="ECO:0007669"/>
    <property type="project" value="UniProtKB-KW"/>
</dbReference>
<feature type="region of interest" description="Disordered" evidence="1">
    <location>
        <begin position="178"/>
        <end position="223"/>
    </location>
</feature>
<feature type="region of interest" description="Disordered" evidence="1">
    <location>
        <begin position="699"/>
        <end position="834"/>
    </location>
</feature>
<keyword evidence="2" id="KW-0347">Helicase</keyword>
<name>A0ABP0NG40_9DINO</name>
<keyword evidence="2" id="KW-0547">Nucleotide-binding</keyword>
<dbReference type="EMBL" id="CAXAMM010027925">
    <property type="protein sequence ID" value="CAK9061847.1"/>
    <property type="molecule type" value="Genomic_DNA"/>
</dbReference>
<feature type="region of interest" description="Disordered" evidence="1">
    <location>
        <begin position="496"/>
        <end position="550"/>
    </location>
</feature>
<feature type="compositionally biased region" description="Polar residues" evidence="1">
    <location>
        <begin position="141"/>
        <end position="150"/>
    </location>
</feature>
<keyword evidence="3" id="KW-1185">Reference proteome</keyword>
<evidence type="ECO:0000313" key="3">
    <source>
        <dbReference type="Proteomes" id="UP001642464"/>
    </source>
</evidence>
<reference evidence="2 3" key="1">
    <citation type="submission" date="2024-02" db="EMBL/GenBank/DDBJ databases">
        <authorList>
            <person name="Chen Y."/>
            <person name="Shah S."/>
            <person name="Dougan E. K."/>
            <person name="Thang M."/>
            <person name="Chan C."/>
        </authorList>
    </citation>
    <scope>NUCLEOTIDE SEQUENCE [LARGE SCALE GENOMIC DNA]</scope>
</reference>
<sequence>MEVKLDQFDLLGCLEEEEVQLLLEAQESDATIAELLTQIEQLYKGVDRERKALHEDSYQEDNGSLLCEEQMKWQEVVFGSKRGTVLKDLQQCNNLKRDIAVASKLIRAMESVPCETLLESAQRERQDGQRYWESQGEHLALSSSGQTGNQEDFGVRPLECQAGTQGANTVQEVETHTGHGVNGLEQPSHPLGSEEASPNEQRETDQNQCSDAAGDGDGPEGFQIPVIEIKMPGAQAAKGKGKGKCKGPPMPTCKAMAKSEVKKHEAKKNLVTLHWKALPKAAELDSAAKMSSNDPLLQSCRDLLCIAKGSPPSADKDMASHMTITEALAGAFQANQACEDMPDSMNEVYFKRREAAVQFAPGDANKNSILDEKHCRMLGILMGKYRMKNKGLGMKCEVCVDMNRTDESVSAAIYSRGGNVLENFAGDCAANFAAIGQAPVAWNLQLLAGCNNIEVNEKHGLKTLCTSAPRGAQQQLCAREKEVCEFSRALFGKVDATPPDQRAERNPTRRVQRTECNAPSATRRVQRTERNAPSATSAHRVHRSAPSECSAAHRVQRAECSAPSASQRTECNPEGNALSATHRVQSAECNAPAPSATQRTECNAVHECSAPSAARRVHRSAPSATPRVQRAECNAPSATHRVQRTGTECNAAHRVQRGHGTECNAPSAAHRVQRSAPSVNEKWEELEIMTEAFDHLPEVDAEPLAKRRRKDAKVEEGEPSEKAQYEDGKAKKEEPKEKAQDEDGKVEGAEPEEKAEDEDGKVEGAKLKERAQAQDEELSKPQRKRRLPWKVSLAKKDGKAEAAEPKEKAQDEDGKVEGAEPEEKAEDEATTGPAVVGSFRCQDYISSVSLPPPDQLARGRAFGQCAASASEDEDGEASEVFWEPHEANTEVDIAEHPLALRPRGKHTSKEWAQAVQEGWVDKLPYVKGTTLARYSKNLAWSTKYPTEDGMRHFLRSFPAQRTPFVALLQCMEWLVQQHYRKCGTHLSLTAELRDRLKMEKDRGVEGSALVLKDRGVEGSALVLKDGCKKI</sequence>
<dbReference type="Proteomes" id="UP001642464">
    <property type="component" value="Unassembled WGS sequence"/>
</dbReference>
<feature type="compositionally biased region" description="Basic and acidic residues" evidence="1">
    <location>
        <begin position="712"/>
        <end position="752"/>
    </location>
</feature>
<feature type="region of interest" description="Disordered" evidence="1">
    <location>
        <begin position="611"/>
        <end position="639"/>
    </location>
</feature>
<feature type="region of interest" description="Disordered" evidence="1">
    <location>
        <begin position="128"/>
        <end position="153"/>
    </location>
</feature>
<evidence type="ECO:0000313" key="2">
    <source>
        <dbReference type="EMBL" id="CAK9061847.1"/>
    </source>
</evidence>
<comment type="caution">
    <text evidence="2">The sequence shown here is derived from an EMBL/GenBank/DDBJ whole genome shotgun (WGS) entry which is preliminary data.</text>
</comment>
<feature type="compositionally biased region" description="Basic and acidic residues" evidence="1">
    <location>
        <begin position="794"/>
        <end position="822"/>
    </location>
</feature>
<protein>
    <submittedName>
        <fullName evidence="2">ATP-dependent RNA helicase eIF4A</fullName>
    </submittedName>
</protein>